<keyword evidence="3" id="KW-1185">Reference proteome</keyword>
<comment type="caution">
    <text evidence="2">The sequence shown here is derived from an EMBL/GenBank/DDBJ whole genome shotgun (WGS) entry which is preliminary data.</text>
</comment>
<sequence length="163" mass="18243">KNETCTAQSDQDNYSSCSEKSHRTTQQNQTGNIHSDNNSNSKVQHKLSAKTPNRNPGPKLQKHVDVDENFERKAKMMQRNVVRPLSVLSRKKEKTVLASVLASACKPGVIVEKTPEIVKPKETAKLRKNYASCSQGKRTLTVPKEPKFHGLHVPKSCITRKPT</sequence>
<dbReference type="AlphaFoldDB" id="A0A392NT56"/>
<name>A0A392NT56_9FABA</name>
<protein>
    <submittedName>
        <fullName evidence="2">DNA ligase 1-like</fullName>
    </submittedName>
</protein>
<organism evidence="2 3">
    <name type="scientific">Trifolium medium</name>
    <dbReference type="NCBI Taxonomy" id="97028"/>
    <lineage>
        <taxon>Eukaryota</taxon>
        <taxon>Viridiplantae</taxon>
        <taxon>Streptophyta</taxon>
        <taxon>Embryophyta</taxon>
        <taxon>Tracheophyta</taxon>
        <taxon>Spermatophyta</taxon>
        <taxon>Magnoliopsida</taxon>
        <taxon>eudicotyledons</taxon>
        <taxon>Gunneridae</taxon>
        <taxon>Pentapetalae</taxon>
        <taxon>rosids</taxon>
        <taxon>fabids</taxon>
        <taxon>Fabales</taxon>
        <taxon>Fabaceae</taxon>
        <taxon>Papilionoideae</taxon>
        <taxon>50 kb inversion clade</taxon>
        <taxon>NPAAA clade</taxon>
        <taxon>Hologalegina</taxon>
        <taxon>IRL clade</taxon>
        <taxon>Trifolieae</taxon>
        <taxon>Trifolium</taxon>
    </lineage>
</organism>
<accession>A0A392NT56</accession>
<keyword evidence="2" id="KW-0436">Ligase</keyword>
<proteinExistence type="predicted"/>
<evidence type="ECO:0000313" key="3">
    <source>
        <dbReference type="Proteomes" id="UP000265520"/>
    </source>
</evidence>
<dbReference type="Proteomes" id="UP000265520">
    <property type="component" value="Unassembled WGS sequence"/>
</dbReference>
<dbReference type="EMBL" id="LXQA010048608">
    <property type="protein sequence ID" value="MCI02276.1"/>
    <property type="molecule type" value="Genomic_DNA"/>
</dbReference>
<feature type="region of interest" description="Disordered" evidence="1">
    <location>
        <begin position="1"/>
        <end position="65"/>
    </location>
</feature>
<reference evidence="2 3" key="1">
    <citation type="journal article" date="2018" name="Front. Plant Sci.">
        <title>Red Clover (Trifolium pratense) and Zigzag Clover (T. medium) - A Picture of Genomic Similarities and Differences.</title>
        <authorList>
            <person name="Dluhosova J."/>
            <person name="Istvanek J."/>
            <person name="Nedelnik J."/>
            <person name="Repkova J."/>
        </authorList>
    </citation>
    <scope>NUCLEOTIDE SEQUENCE [LARGE SCALE GENOMIC DNA]</scope>
    <source>
        <strain evidence="3">cv. 10/8</strain>
        <tissue evidence="2">Leaf</tissue>
    </source>
</reference>
<dbReference type="GO" id="GO:0016874">
    <property type="term" value="F:ligase activity"/>
    <property type="evidence" value="ECO:0007669"/>
    <property type="project" value="UniProtKB-KW"/>
</dbReference>
<evidence type="ECO:0000256" key="1">
    <source>
        <dbReference type="SAM" id="MobiDB-lite"/>
    </source>
</evidence>
<feature type="compositionally biased region" description="Polar residues" evidence="1">
    <location>
        <begin position="1"/>
        <end position="42"/>
    </location>
</feature>
<evidence type="ECO:0000313" key="2">
    <source>
        <dbReference type="EMBL" id="MCI02276.1"/>
    </source>
</evidence>
<feature type="non-terminal residue" evidence="2">
    <location>
        <position position="1"/>
    </location>
</feature>